<evidence type="ECO:0000313" key="9">
    <source>
        <dbReference type="EMBL" id="MFC0628974.1"/>
    </source>
</evidence>
<dbReference type="Proteomes" id="UP001589890">
    <property type="component" value="Unassembled WGS sequence"/>
</dbReference>
<feature type="transmembrane region" description="Helical" evidence="7">
    <location>
        <begin position="789"/>
        <end position="809"/>
    </location>
</feature>
<feature type="transmembrane region" description="Helical" evidence="7">
    <location>
        <begin position="430"/>
        <end position="456"/>
    </location>
</feature>
<keyword evidence="10" id="KW-1185">Reference proteome</keyword>
<gene>
    <name evidence="9" type="ORF">ACFFGN_33220</name>
</gene>
<evidence type="ECO:0000256" key="4">
    <source>
        <dbReference type="ARBA" id="ARBA00022989"/>
    </source>
</evidence>
<accession>A0ABV6QWE9</accession>
<feature type="transmembrane region" description="Helical" evidence="7">
    <location>
        <begin position="754"/>
        <end position="777"/>
    </location>
</feature>
<dbReference type="RefSeq" id="WP_380056242.1">
    <property type="nucleotide sequence ID" value="NZ_JBHLTC010000041.1"/>
</dbReference>
<feature type="domain" description="ABC3 transporter permease C-terminal" evidence="8">
    <location>
        <begin position="259"/>
        <end position="377"/>
    </location>
</feature>
<feature type="transmembrane region" description="Helical" evidence="7">
    <location>
        <begin position="398"/>
        <end position="418"/>
    </location>
</feature>
<protein>
    <submittedName>
        <fullName evidence="9">ABC transporter permease</fullName>
    </submittedName>
</protein>
<proteinExistence type="inferred from homology"/>
<feature type="transmembrane region" description="Helical" evidence="7">
    <location>
        <begin position="252"/>
        <end position="277"/>
    </location>
</feature>
<feature type="transmembrane region" description="Helical" evidence="7">
    <location>
        <begin position="349"/>
        <end position="370"/>
    </location>
</feature>
<dbReference type="Pfam" id="PF02687">
    <property type="entry name" value="FtsX"/>
    <property type="match status" value="2"/>
</dbReference>
<dbReference type="PROSITE" id="PS51257">
    <property type="entry name" value="PROKAR_LIPOPROTEIN"/>
    <property type="match status" value="1"/>
</dbReference>
<dbReference type="InterPro" id="IPR003838">
    <property type="entry name" value="ABC3_permease_C"/>
</dbReference>
<dbReference type="EMBL" id="JBHLTC010000041">
    <property type="protein sequence ID" value="MFC0628974.1"/>
    <property type="molecule type" value="Genomic_DNA"/>
</dbReference>
<evidence type="ECO:0000256" key="6">
    <source>
        <dbReference type="ARBA" id="ARBA00038076"/>
    </source>
</evidence>
<name>A0ABV6QWE9_9ACTN</name>
<comment type="caution">
    <text evidence="9">The sequence shown here is derived from an EMBL/GenBank/DDBJ whole genome shotgun (WGS) entry which is preliminary data.</text>
</comment>
<evidence type="ECO:0000256" key="1">
    <source>
        <dbReference type="ARBA" id="ARBA00004651"/>
    </source>
</evidence>
<keyword evidence="3 7" id="KW-0812">Transmembrane</keyword>
<sequence length="827" mass="85588">MMRLALRTLRYRKGGFVATFVAVAFGAAIVMACGGLMETGIRSNIPAERYAAAPIVVTADQSHRWQAGDETESVPLTERVRLSSDLVATVRAVSGVTSAIPDISFPVVALDNGQPLPGSGSGHNWAAAGLAPYRLVAGTAPARAGDVVLDEATANRMNAKPGSKVSLLVRGSASTFTVRGIAAGPAGATFFTHAEASRLSRRPGQIDAIGVTVAPGTDLDGLRQAVDGRAVVLQGTDRGLAEHPEFTDRENLIALAGSLGGIAAMTMMFVVASTLTLSTQQRQRELALLRTIGTTPAQVRRMVLGEAMVVSLPAVLIGCLPGLALGRFLFDRLAAQGVTSPLITYSQGWIPLSAGAGAAVLAAIGAAVIAGRRAGKARPVEALTEAGLGRKWFTWTRLVAGLLFLSGGVALLIITAAVMSGPLASATAGPAVLCLAIGVALLGPAMTAAVLALVRWPVQAFAGVNGRLAVRNVTARTVAMSAAVMPVMLATGIATANLYMQTTQVDAAAKAFTDDLQADAVLVSTTGGLAPDLLDQVRRTPGVASASPYVRSLGVIDEPARGRNDDGWLLQGIGTDGTTKVTVASGSLKALTGRTVALPTKLAEKIDRQPGSTITMTLGDGARVDLRVVATFEAQRGYESLLLPAEFLAAHTTNGLAEQILIRTEPGAQPVFASLPPGVAVADRETLIKNNEEGLQTQAWVNYLLVGMIIAYTAVSVINTLASSTIRRRREFALQRLTGSTRLQVVRMMTTEGLLVAVAGLALGTAVALACLMPFAQSLSGSVLPSGPPWIYLGIVATALLLTLTATLLPTTLSLRSRPAEAAARIE</sequence>
<feature type="domain" description="ABC3 transporter permease C-terminal" evidence="8">
    <location>
        <begin position="704"/>
        <end position="815"/>
    </location>
</feature>
<evidence type="ECO:0000256" key="7">
    <source>
        <dbReference type="SAM" id="Phobius"/>
    </source>
</evidence>
<dbReference type="PANTHER" id="PTHR30572">
    <property type="entry name" value="MEMBRANE COMPONENT OF TRANSPORTER-RELATED"/>
    <property type="match status" value="1"/>
</dbReference>
<feature type="transmembrane region" description="Helical" evidence="7">
    <location>
        <begin position="307"/>
        <end position="329"/>
    </location>
</feature>
<dbReference type="InterPro" id="IPR050250">
    <property type="entry name" value="Macrolide_Exporter_MacB"/>
</dbReference>
<evidence type="ECO:0000313" key="10">
    <source>
        <dbReference type="Proteomes" id="UP001589890"/>
    </source>
</evidence>
<feature type="transmembrane region" description="Helical" evidence="7">
    <location>
        <begin position="700"/>
        <end position="722"/>
    </location>
</feature>
<keyword evidence="4 7" id="KW-1133">Transmembrane helix</keyword>
<keyword evidence="5 7" id="KW-0472">Membrane</keyword>
<evidence type="ECO:0000256" key="2">
    <source>
        <dbReference type="ARBA" id="ARBA00022475"/>
    </source>
</evidence>
<organism evidence="9 10">
    <name type="scientific">Kribbella deserti</name>
    <dbReference type="NCBI Taxonomy" id="1926257"/>
    <lineage>
        <taxon>Bacteria</taxon>
        <taxon>Bacillati</taxon>
        <taxon>Actinomycetota</taxon>
        <taxon>Actinomycetes</taxon>
        <taxon>Propionibacteriales</taxon>
        <taxon>Kribbellaceae</taxon>
        <taxon>Kribbella</taxon>
    </lineage>
</organism>
<reference evidence="9 10" key="1">
    <citation type="submission" date="2024-09" db="EMBL/GenBank/DDBJ databases">
        <authorList>
            <person name="Sun Q."/>
            <person name="Mori K."/>
        </authorList>
    </citation>
    <scope>NUCLEOTIDE SEQUENCE [LARGE SCALE GENOMIC DNA]</scope>
    <source>
        <strain evidence="9 10">CGMCC 1.15906</strain>
    </source>
</reference>
<keyword evidence="2" id="KW-1003">Cell membrane</keyword>
<evidence type="ECO:0000259" key="8">
    <source>
        <dbReference type="Pfam" id="PF02687"/>
    </source>
</evidence>
<evidence type="ECO:0000256" key="3">
    <source>
        <dbReference type="ARBA" id="ARBA00022692"/>
    </source>
</evidence>
<comment type="subcellular location">
    <subcellularLocation>
        <location evidence="1">Cell membrane</location>
        <topology evidence="1">Multi-pass membrane protein</topology>
    </subcellularLocation>
</comment>
<feature type="transmembrane region" description="Helical" evidence="7">
    <location>
        <begin position="477"/>
        <end position="500"/>
    </location>
</feature>
<evidence type="ECO:0000256" key="5">
    <source>
        <dbReference type="ARBA" id="ARBA00023136"/>
    </source>
</evidence>
<dbReference type="PANTHER" id="PTHR30572:SF4">
    <property type="entry name" value="ABC TRANSPORTER PERMEASE YTRF"/>
    <property type="match status" value="1"/>
</dbReference>
<comment type="similarity">
    <text evidence="6">Belongs to the ABC-4 integral membrane protein family.</text>
</comment>